<evidence type="ECO:0000256" key="4">
    <source>
        <dbReference type="ARBA" id="ARBA00023015"/>
    </source>
</evidence>
<feature type="binding site" evidence="7">
    <location>
        <position position="106"/>
    </location>
    <ligand>
        <name>Zn(2+)</name>
        <dbReference type="ChEBI" id="CHEBI:29105"/>
    </ligand>
</feature>
<evidence type="ECO:0000313" key="9">
    <source>
        <dbReference type="EMBL" id="POR03606.1"/>
    </source>
</evidence>
<feature type="binding site" evidence="7">
    <location>
        <position position="103"/>
    </location>
    <ligand>
        <name>Zn(2+)</name>
        <dbReference type="ChEBI" id="CHEBI:29105"/>
    </ligand>
</feature>
<protein>
    <submittedName>
        <fullName evidence="9">Fe2+/Zn2+ uptake regulation protein</fullName>
    </submittedName>
</protein>
<dbReference type="Gene3D" id="1.10.10.10">
    <property type="entry name" value="Winged helix-like DNA-binding domain superfamily/Winged helix DNA-binding domain"/>
    <property type="match status" value="1"/>
</dbReference>
<organism evidence="9 10">
    <name type="scientific">Alkalispirochaeta sphaeroplastigenens</name>
    <dbReference type="NCBI Taxonomy" id="1187066"/>
    <lineage>
        <taxon>Bacteria</taxon>
        <taxon>Pseudomonadati</taxon>
        <taxon>Spirochaetota</taxon>
        <taxon>Spirochaetia</taxon>
        <taxon>Spirochaetales</taxon>
        <taxon>Spirochaetaceae</taxon>
        <taxon>Alkalispirochaeta</taxon>
    </lineage>
</organism>
<evidence type="ECO:0000256" key="7">
    <source>
        <dbReference type="PIRSR" id="PIRSR602481-1"/>
    </source>
</evidence>
<feature type="binding site" evidence="7">
    <location>
        <position position="146"/>
    </location>
    <ligand>
        <name>Zn(2+)</name>
        <dbReference type="ChEBI" id="CHEBI:29105"/>
    </ligand>
</feature>
<dbReference type="InterPro" id="IPR036388">
    <property type="entry name" value="WH-like_DNA-bd_sf"/>
</dbReference>
<keyword evidence="7" id="KW-0479">Metal-binding</keyword>
<dbReference type="PANTHER" id="PTHR33202:SF7">
    <property type="entry name" value="FERRIC UPTAKE REGULATION PROTEIN"/>
    <property type="match status" value="1"/>
</dbReference>
<feature type="compositionally biased region" description="Low complexity" evidence="8">
    <location>
        <begin position="157"/>
        <end position="176"/>
    </location>
</feature>
<comment type="similarity">
    <text evidence="1">Belongs to the Fur family.</text>
</comment>
<dbReference type="CDD" id="cd07153">
    <property type="entry name" value="Fur_like"/>
    <property type="match status" value="1"/>
</dbReference>
<gene>
    <name evidence="9" type="ORF">AU468_05000</name>
</gene>
<keyword evidence="5" id="KW-0238">DNA-binding</keyword>
<dbReference type="EMBL" id="LPWH01000052">
    <property type="protein sequence ID" value="POR03606.1"/>
    <property type="molecule type" value="Genomic_DNA"/>
</dbReference>
<proteinExistence type="inferred from homology"/>
<dbReference type="RefSeq" id="WP_103679776.1">
    <property type="nucleotide sequence ID" value="NZ_LPWH01000052.1"/>
</dbReference>
<dbReference type="GO" id="GO:0008270">
    <property type="term" value="F:zinc ion binding"/>
    <property type="evidence" value="ECO:0007669"/>
    <property type="project" value="TreeGrafter"/>
</dbReference>
<evidence type="ECO:0000256" key="5">
    <source>
        <dbReference type="ARBA" id="ARBA00023125"/>
    </source>
</evidence>
<evidence type="ECO:0000256" key="1">
    <source>
        <dbReference type="ARBA" id="ARBA00007957"/>
    </source>
</evidence>
<dbReference type="Pfam" id="PF01475">
    <property type="entry name" value="FUR"/>
    <property type="match status" value="1"/>
</dbReference>
<evidence type="ECO:0000256" key="8">
    <source>
        <dbReference type="SAM" id="MobiDB-lite"/>
    </source>
</evidence>
<evidence type="ECO:0000256" key="6">
    <source>
        <dbReference type="ARBA" id="ARBA00023163"/>
    </source>
</evidence>
<evidence type="ECO:0000256" key="2">
    <source>
        <dbReference type="ARBA" id="ARBA00022491"/>
    </source>
</evidence>
<name>A0A2S4JVT9_9SPIO</name>
<dbReference type="InterPro" id="IPR036390">
    <property type="entry name" value="WH_DNA-bd_sf"/>
</dbReference>
<keyword evidence="6" id="KW-0804">Transcription</keyword>
<dbReference type="InterPro" id="IPR002481">
    <property type="entry name" value="FUR"/>
</dbReference>
<dbReference type="PANTHER" id="PTHR33202">
    <property type="entry name" value="ZINC UPTAKE REGULATION PROTEIN"/>
    <property type="match status" value="1"/>
</dbReference>
<keyword evidence="2" id="KW-0678">Repressor</keyword>
<keyword evidence="4" id="KW-0805">Transcription regulation</keyword>
<accession>A0A2S4JVT9</accession>
<dbReference type="OrthoDB" id="8659436at2"/>
<sequence>MARNDESSRRISRDLLQGLRTAGYRLTPQRTAVCGVLARRDDHPTAQAIFEELKPDFTSLSLTTVYQTLDALVKTGAITSLGSAGDDAIHFEVNTAPHINLACLTCHRICDLESRVVHKLEEEVQASVGSRVLSGRVVYYSECLECDNPGDCPYNGSARDGAAAGDGRPGDGAARNGRAENTGAGDTRSGDTGKECNL</sequence>
<dbReference type="GO" id="GO:0003700">
    <property type="term" value="F:DNA-binding transcription factor activity"/>
    <property type="evidence" value="ECO:0007669"/>
    <property type="project" value="InterPro"/>
</dbReference>
<comment type="cofactor">
    <cofactor evidence="7">
        <name>Zn(2+)</name>
        <dbReference type="ChEBI" id="CHEBI:29105"/>
    </cofactor>
    <text evidence="7">Binds 1 zinc ion per subunit.</text>
</comment>
<dbReference type="Proteomes" id="UP000237350">
    <property type="component" value="Unassembled WGS sequence"/>
</dbReference>
<dbReference type="SUPFAM" id="SSF46785">
    <property type="entry name" value="Winged helix' DNA-binding domain"/>
    <property type="match status" value="1"/>
</dbReference>
<dbReference type="GO" id="GO:0045892">
    <property type="term" value="P:negative regulation of DNA-templated transcription"/>
    <property type="evidence" value="ECO:0007669"/>
    <property type="project" value="TreeGrafter"/>
</dbReference>
<evidence type="ECO:0000313" key="10">
    <source>
        <dbReference type="Proteomes" id="UP000237350"/>
    </source>
</evidence>
<feature type="binding site" evidence="7">
    <location>
        <position position="143"/>
    </location>
    <ligand>
        <name>Zn(2+)</name>
        <dbReference type="ChEBI" id="CHEBI:29105"/>
    </ligand>
</feature>
<dbReference type="InterPro" id="IPR043135">
    <property type="entry name" value="Fur_C"/>
</dbReference>
<comment type="caution">
    <text evidence="9">The sequence shown here is derived from an EMBL/GenBank/DDBJ whole genome shotgun (WGS) entry which is preliminary data.</text>
</comment>
<dbReference type="GO" id="GO:1900376">
    <property type="term" value="P:regulation of secondary metabolite biosynthetic process"/>
    <property type="evidence" value="ECO:0007669"/>
    <property type="project" value="TreeGrafter"/>
</dbReference>
<dbReference type="Gene3D" id="3.30.1490.190">
    <property type="match status" value="1"/>
</dbReference>
<evidence type="ECO:0000256" key="3">
    <source>
        <dbReference type="ARBA" id="ARBA00022833"/>
    </source>
</evidence>
<feature type="region of interest" description="Disordered" evidence="8">
    <location>
        <begin position="157"/>
        <end position="198"/>
    </location>
</feature>
<reference evidence="10" key="1">
    <citation type="submission" date="2015-12" db="EMBL/GenBank/DDBJ databases">
        <authorList>
            <person name="Lodha T.D."/>
            <person name="Chintalapati S."/>
            <person name="Chintalapati V.R."/>
            <person name="Sravanthi T."/>
        </authorList>
    </citation>
    <scope>NUCLEOTIDE SEQUENCE [LARGE SCALE GENOMIC DNA]</scope>
    <source>
        <strain evidence="10">JC133</strain>
    </source>
</reference>
<keyword evidence="3 7" id="KW-0862">Zinc</keyword>
<keyword evidence="10" id="KW-1185">Reference proteome</keyword>
<dbReference type="GO" id="GO:0000976">
    <property type="term" value="F:transcription cis-regulatory region binding"/>
    <property type="evidence" value="ECO:0007669"/>
    <property type="project" value="TreeGrafter"/>
</dbReference>
<feature type="compositionally biased region" description="Basic and acidic residues" evidence="8">
    <location>
        <begin position="188"/>
        <end position="198"/>
    </location>
</feature>
<dbReference type="AlphaFoldDB" id="A0A2S4JVT9"/>